<feature type="transmembrane region" description="Helical" evidence="9">
    <location>
        <begin position="12"/>
        <end position="32"/>
    </location>
</feature>
<evidence type="ECO:0000256" key="1">
    <source>
        <dbReference type="ARBA" id="ARBA00000085"/>
    </source>
</evidence>
<dbReference type="CDD" id="cd16917">
    <property type="entry name" value="HATPase_UhpB-NarQ-NarX-like"/>
    <property type="match status" value="1"/>
</dbReference>
<keyword evidence="3" id="KW-0597">Phosphoprotein</keyword>
<keyword evidence="6 11" id="KW-0418">Kinase</keyword>
<organism evidence="11 12">
    <name type="scientific">Nonomuraea glycinis</name>
    <dbReference type="NCBI Taxonomy" id="2047744"/>
    <lineage>
        <taxon>Bacteria</taxon>
        <taxon>Bacillati</taxon>
        <taxon>Actinomycetota</taxon>
        <taxon>Actinomycetes</taxon>
        <taxon>Streptosporangiales</taxon>
        <taxon>Streptosporangiaceae</taxon>
        <taxon>Nonomuraea</taxon>
    </lineage>
</organism>
<dbReference type="SMART" id="SM00387">
    <property type="entry name" value="HATPase_c"/>
    <property type="match status" value="1"/>
</dbReference>
<reference evidence="11" key="1">
    <citation type="journal article" date="2014" name="Int. J. Syst. Evol. Microbiol.">
        <title>Complete genome sequence of Corynebacterium casei LMG S-19264T (=DSM 44701T), isolated from a smear-ripened cheese.</title>
        <authorList>
            <consortium name="US DOE Joint Genome Institute (JGI-PGF)"/>
            <person name="Walter F."/>
            <person name="Albersmeier A."/>
            <person name="Kalinowski J."/>
            <person name="Ruckert C."/>
        </authorList>
    </citation>
    <scope>NUCLEOTIDE SEQUENCE</scope>
    <source>
        <strain evidence="11">CGMCC 4.7430</strain>
    </source>
</reference>
<dbReference type="EMBL" id="BMNK01000002">
    <property type="protein sequence ID" value="GGP03380.1"/>
    <property type="molecule type" value="Genomic_DNA"/>
</dbReference>
<keyword evidence="7" id="KW-0067">ATP-binding</keyword>
<dbReference type="GO" id="GO:0046983">
    <property type="term" value="F:protein dimerization activity"/>
    <property type="evidence" value="ECO:0007669"/>
    <property type="project" value="InterPro"/>
</dbReference>
<evidence type="ECO:0000256" key="7">
    <source>
        <dbReference type="ARBA" id="ARBA00022840"/>
    </source>
</evidence>
<dbReference type="InterPro" id="IPR003594">
    <property type="entry name" value="HATPase_dom"/>
</dbReference>
<protein>
    <recommendedName>
        <fullName evidence="2">histidine kinase</fullName>
        <ecNumber evidence="2">2.7.13.3</ecNumber>
    </recommendedName>
</protein>
<dbReference type="AlphaFoldDB" id="A0A918A2J6"/>
<evidence type="ECO:0000256" key="8">
    <source>
        <dbReference type="ARBA" id="ARBA00023012"/>
    </source>
</evidence>
<dbReference type="GO" id="GO:0005524">
    <property type="term" value="F:ATP binding"/>
    <property type="evidence" value="ECO:0007669"/>
    <property type="project" value="UniProtKB-KW"/>
</dbReference>
<keyword evidence="5" id="KW-0547">Nucleotide-binding</keyword>
<dbReference type="Pfam" id="PF07730">
    <property type="entry name" value="HisKA_3"/>
    <property type="match status" value="1"/>
</dbReference>
<dbReference type="PANTHER" id="PTHR24421:SF10">
    <property type="entry name" value="NITRATE_NITRITE SENSOR PROTEIN NARQ"/>
    <property type="match status" value="1"/>
</dbReference>
<dbReference type="SUPFAM" id="SSF55874">
    <property type="entry name" value="ATPase domain of HSP90 chaperone/DNA topoisomerase II/histidine kinase"/>
    <property type="match status" value="1"/>
</dbReference>
<evidence type="ECO:0000256" key="2">
    <source>
        <dbReference type="ARBA" id="ARBA00012438"/>
    </source>
</evidence>
<feature type="domain" description="Histidine kinase/HSP90-like ATPase" evidence="10">
    <location>
        <begin position="320"/>
        <end position="410"/>
    </location>
</feature>
<comment type="caution">
    <text evidence="11">The sequence shown here is derived from an EMBL/GenBank/DDBJ whole genome shotgun (WGS) entry which is preliminary data.</text>
</comment>
<dbReference type="InterPro" id="IPR050482">
    <property type="entry name" value="Sensor_HK_TwoCompSys"/>
</dbReference>
<evidence type="ECO:0000256" key="5">
    <source>
        <dbReference type="ARBA" id="ARBA00022741"/>
    </source>
</evidence>
<keyword evidence="8" id="KW-0902">Two-component regulatory system</keyword>
<dbReference type="InterPro" id="IPR011712">
    <property type="entry name" value="Sig_transdc_His_kin_sub3_dim/P"/>
</dbReference>
<dbReference type="InterPro" id="IPR025828">
    <property type="entry name" value="Put_sensor_dom"/>
</dbReference>
<evidence type="ECO:0000313" key="11">
    <source>
        <dbReference type="EMBL" id="GGP03380.1"/>
    </source>
</evidence>
<keyword evidence="9" id="KW-1133">Transmembrane helix</keyword>
<dbReference type="Pfam" id="PF02518">
    <property type="entry name" value="HATPase_c"/>
    <property type="match status" value="1"/>
</dbReference>
<evidence type="ECO:0000256" key="9">
    <source>
        <dbReference type="SAM" id="Phobius"/>
    </source>
</evidence>
<dbReference type="Gene3D" id="1.20.5.1930">
    <property type="match status" value="1"/>
</dbReference>
<dbReference type="Pfam" id="PF13796">
    <property type="entry name" value="Sensor"/>
    <property type="match status" value="1"/>
</dbReference>
<proteinExistence type="predicted"/>
<evidence type="ECO:0000259" key="10">
    <source>
        <dbReference type="SMART" id="SM00387"/>
    </source>
</evidence>
<keyword evidence="4" id="KW-0808">Transferase</keyword>
<dbReference type="Proteomes" id="UP000660745">
    <property type="component" value="Unassembled WGS sequence"/>
</dbReference>
<comment type="catalytic activity">
    <reaction evidence="1">
        <text>ATP + protein L-histidine = ADP + protein N-phospho-L-histidine.</text>
        <dbReference type="EC" id="2.7.13.3"/>
    </reaction>
</comment>
<dbReference type="InterPro" id="IPR036890">
    <property type="entry name" value="HATPase_C_sf"/>
</dbReference>
<sequence>MIRDAFEALDRLVGGLGTAVLALFTVACWGMVGALCLVGVGLPLLPLMLGLTRLVAERERARLSRWGEPVVSPYPAALPDAGWRDTLRAARRDPATRRDLSWLFIHAVSGLVLGLIGLSLPIMAVRDATFPLYWRLLPSNDMTTGFGIPVSTWSGAIATSLVSLVWLGIVVTLGPRMARLQAFPGRRLLTPHPSVDLSERLARITATRAGALRAHAAELRRIERSLHDGAQNRLVAVVVLVAAARRALARDPAQAGPALERAQNAAEQGLQELRGVVRGILPPILEDRGLSGALSALASGCAVPCALTVGELGTVHLPLSVEATAYFTVAEALTNVSKHSDAQHVRVNVALHGDTLRIAVEDDGRGGAHESDGSGLAGIRRRVEAHDGSFTLTSPPNGPTKIEVELPCVS</sequence>
<feature type="transmembrane region" description="Helical" evidence="9">
    <location>
        <begin position="38"/>
        <end position="56"/>
    </location>
</feature>
<evidence type="ECO:0000256" key="4">
    <source>
        <dbReference type="ARBA" id="ARBA00022679"/>
    </source>
</evidence>
<keyword evidence="12" id="KW-1185">Reference proteome</keyword>
<name>A0A918A2J6_9ACTN</name>
<dbReference type="Gene3D" id="3.30.565.10">
    <property type="entry name" value="Histidine kinase-like ATPase, C-terminal domain"/>
    <property type="match status" value="1"/>
</dbReference>
<reference evidence="11" key="2">
    <citation type="submission" date="2020-09" db="EMBL/GenBank/DDBJ databases">
        <authorList>
            <person name="Sun Q."/>
            <person name="Zhou Y."/>
        </authorList>
    </citation>
    <scope>NUCLEOTIDE SEQUENCE</scope>
    <source>
        <strain evidence="11">CGMCC 4.7430</strain>
    </source>
</reference>
<feature type="transmembrane region" description="Helical" evidence="9">
    <location>
        <begin position="100"/>
        <end position="126"/>
    </location>
</feature>
<accession>A0A918A2J6</accession>
<evidence type="ECO:0000313" key="12">
    <source>
        <dbReference type="Proteomes" id="UP000660745"/>
    </source>
</evidence>
<feature type="transmembrane region" description="Helical" evidence="9">
    <location>
        <begin position="146"/>
        <end position="173"/>
    </location>
</feature>
<dbReference type="EC" id="2.7.13.3" evidence="2"/>
<gene>
    <name evidence="11" type="ORF">GCM10012278_14370</name>
</gene>
<dbReference type="PANTHER" id="PTHR24421">
    <property type="entry name" value="NITRATE/NITRITE SENSOR PROTEIN NARX-RELATED"/>
    <property type="match status" value="1"/>
</dbReference>
<dbReference type="GO" id="GO:0016020">
    <property type="term" value="C:membrane"/>
    <property type="evidence" value="ECO:0007669"/>
    <property type="project" value="InterPro"/>
</dbReference>
<keyword evidence="9" id="KW-0472">Membrane</keyword>
<evidence type="ECO:0000256" key="6">
    <source>
        <dbReference type="ARBA" id="ARBA00022777"/>
    </source>
</evidence>
<keyword evidence="9" id="KW-0812">Transmembrane</keyword>
<dbReference type="GO" id="GO:0000155">
    <property type="term" value="F:phosphorelay sensor kinase activity"/>
    <property type="evidence" value="ECO:0007669"/>
    <property type="project" value="InterPro"/>
</dbReference>
<dbReference type="PROSITE" id="PS51257">
    <property type="entry name" value="PROKAR_LIPOPROTEIN"/>
    <property type="match status" value="1"/>
</dbReference>
<dbReference type="RefSeq" id="WP_225277123.1">
    <property type="nucleotide sequence ID" value="NZ_BMNK01000002.1"/>
</dbReference>
<evidence type="ECO:0000256" key="3">
    <source>
        <dbReference type="ARBA" id="ARBA00022553"/>
    </source>
</evidence>